<dbReference type="Gene3D" id="3.40.50.150">
    <property type="entry name" value="Vaccinia Virus protein VP39"/>
    <property type="match status" value="1"/>
</dbReference>
<comment type="catalytic activity">
    <reaction evidence="5">
        <text>a 3,4-dihydroxy-5-(all-trans-polyprenyl)benzoate + S-adenosyl-L-methionine = a 4-hydroxy-3-methoxy-5-(all-trans-polyprenyl)benzoate + S-adenosyl-L-homocysteine + H(+)</text>
        <dbReference type="Rhea" id="RHEA:44452"/>
        <dbReference type="Rhea" id="RHEA-COMP:10930"/>
        <dbReference type="Rhea" id="RHEA-COMP:10931"/>
        <dbReference type="ChEBI" id="CHEBI:15378"/>
        <dbReference type="ChEBI" id="CHEBI:57856"/>
        <dbReference type="ChEBI" id="CHEBI:59789"/>
        <dbReference type="ChEBI" id="CHEBI:64694"/>
        <dbReference type="ChEBI" id="CHEBI:84443"/>
        <dbReference type="EC" id="2.1.1.114"/>
    </reaction>
</comment>
<feature type="binding site" evidence="5">
    <location>
        <position position="156"/>
    </location>
    <ligand>
        <name>S-adenosyl-L-methionine</name>
        <dbReference type="ChEBI" id="CHEBI:59789"/>
    </ligand>
</feature>
<evidence type="ECO:0000256" key="4">
    <source>
        <dbReference type="ARBA" id="ARBA00022691"/>
    </source>
</evidence>
<keyword evidence="5" id="KW-0496">Mitochondrion</keyword>
<comment type="function">
    <text evidence="5">O-methyltransferase required for two non-consecutive steps during ubiquinone biosynthesis. Catalyzes the 2 O-methylation of 3,4-dihydroxy-5-(all-trans-polyprenyl)benzoic acid into 4-hydroxy-3-methoxy-5-(all-trans-polyprenyl)benzoic acid. Also catalyzes the last step of ubiquinone biosynthesis by mediating methylation of 3-demethylubiquinone into ubiquinone. Also able to mediate the methylation of 3-demethylubiquinol into ubiquinol.</text>
</comment>
<organism evidence="7 8">
    <name type="scientific">Daphnia galeata</name>
    <dbReference type="NCBI Taxonomy" id="27404"/>
    <lineage>
        <taxon>Eukaryota</taxon>
        <taxon>Metazoa</taxon>
        <taxon>Ecdysozoa</taxon>
        <taxon>Arthropoda</taxon>
        <taxon>Crustacea</taxon>
        <taxon>Branchiopoda</taxon>
        <taxon>Diplostraca</taxon>
        <taxon>Cladocera</taxon>
        <taxon>Anomopoda</taxon>
        <taxon>Daphniidae</taxon>
        <taxon>Daphnia</taxon>
    </lineage>
</organism>
<dbReference type="EC" id="2.1.1.-" evidence="5"/>
<dbReference type="CDD" id="cd02440">
    <property type="entry name" value="AdoMet_MTases"/>
    <property type="match status" value="1"/>
</dbReference>
<keyword evidence="3 5" id="KW-0831">Ubiquinone biosynthesis</keyword>
<dbReference type="InterPro" id="IPR013216">
    <property type="entry name" value="Methyltransf_11"/>
</dbReference>
<keyword evidence="8" id="KW-1185">Reference proteome</keyword>
<dbReference type="Proteomes" id="UP000789390">
    <property type="component" value="Unassembled WGS sequence"/>
</dbReference>
<dbReference type="GO" id="GO:0046872">
    <property type="term" value="F:metal ion binding"/>
    <property type="evidence" value="ECO:0007669"/>
    <property type="project" value="UniProtKB-KW"/>
</dbReference>
<dbReference type="AlphaFoldDB" id="A0A8J2RYJ2"/>
<dbReference type="EMBL" id="CAKKLH010000201">
    <property type="protein sequence ID" value="CAH0105764.1"/>
    <property type="molecule type" value="Genomic_DNA"/>
</dbReference>
<dbReference type="EC" id="2.1.1.64" evidence="5"/>
<evidence type="ECO:0000313" key="7">
    <source>
        <dbReference type="EMBL" id="CAH0105764.1"/>
    </source>
</evidence>
<dbReference type="GO" id="GO:0010420">
    <property type="term" value="F:polyprenyldihydroxybenzoate methyltransferase activity"/>
    <property type="evidence" value="ECO:0007669"/>
    <property type="project" value="UniProtKB-UniRule"/>
</dbReference>
<comment type="catalytic activity">
    <reaction evidence="5">
        <text>a 3-demethylubiquinol + S-adenosyl-L-methionine = a ubiquinol + S-adenosyl-L-homocysteine + H(+)</text>
        <dbReference type="Rhea" id="RHEA:44380"/>
        <dbReference type="Rhea" id="RHEA-COMP:9566"/>
        <dbReference type="Rhea" id="RHEA-COMP:10914"/>
        <dbReference type="ChEBI" id="CHEBI:15378"/>
        <dbReference type="ChEBI" id="CHEBI:17976"/>
        <dbReference type="ChEBI" id="CHEBI:57856"/>
        <dbReference type="ChEBI" id="CHEBI:59789"/>
        <dbReference type="ChEBI" id="CHEBI:84422"/>
        <dbReference type="EC" id="2.1.1.64"/>
    </reaction>
</comment>
<keyword evidence="5" id="KW-0460">Magnesium</keyword>
<feature type="binding site" evidence="5">
    <location>
        <position position="161"/>
    </location>
    <ligand>
        <name>Mg(2+)</name>
        <dbReference type="ChEBI" id="CHEBI:18420"/>
    </ligand>
</feature>
<comment type="cofactor">
    <cofactor evidence="5">
        <name>Mg(2+)</name>
        <dbReference type="ChEBI" id="CHEBI:18420"/>
    </cofactor>
</comment>
<dbReference type="GO" id="GO:0061542">
    <property type="term" value="F:3-demethylubiquinol 3-O-methyltransferase activity"/>
    <property type="evidence" value="ECO:0007669"/>
    <property type="project" value="UniProtKB-UniRule"/>
</dbReference>
<dbReference type="NCBIfam" id="TIGR01983">
    <property type="entry name" value="UbiG"/>
    <property type="match status" value="1"/>
</dbReference>
<dbReference type="InterPro" id="IPR029063">
    <property type="entry name" value="SAM-dependent_MTases_sf"/>
</dbReference>
<dbReference type="EC" id="2.1.1.114" evidence="5"/>
<reference evidence="7" key="1">
    <citation type="submission" date="2021-11" db="EMBL/GenBank/DDBJ databases">
        <authorList>
            <person name="Schell T."/>
        </authorList>
    </citation>
    <scope>NUCLEOTIDE SEQUENCE</scope>
    <source>
        <strain evidence="7">M5</strain>
    </source>
</reference>
<feature type="binding site" evidence="5">
    <location>
        <position position="90"/>
    </location>
    <ligand>
        <name>S-adenosyl-L-methionine</name>
        <dbReference type="ChEBI" id="CHEBI:59789"/>
    </ligand>
</feature>
<evidence type="ECO:0000313" key="8">
    <source>
        <dbReference type="Proteomes" id="UP000789390"/>
    </source>
</evidence>
<sequence>MLKNYSTIISQLSRNVSLKSTVNVDEIQKFSKMASNWWDVDGPLKAIHSLNKLRTPFFEKGIRSYQKSTVENAYNSQALPLAGFQVLDVGCGAGILSESLGRLGAKVTGIDPSEENIEVAYQHAKKINLNNVSYEVKTIENFQLCNSTLFDAVIASEVIEHVDNQELFIEKCSELLKPGGSLFITTQNRTAASWALVILGAEYVLNVVPRGTHDWKKFITLDEMISFLGKNNCQLRQVRGYTYNPLMNNWDWIKTTDINYALHATKVVDK</sequence>
<comment type="catalytic activity">
    <reaction evidence="5">
        <text>a 3-demethylubiquinone + S-adenosyl-L-methionine = a ubiquinone + S-adenosyl-L-homocysteine</text>
        <dbReference type="Rhea" id="RHEA:81215"/>
        <dbReference type="Rhea" id="RHEA-COMP:9565"/>
        <dbReference type="Rhea" id="RHEA-COMP:19654"/>
        <dbReference type="ChEBI" id="CHEBI:16389"/>
        <dbReference type="ChEBI" id="CHEBI:57856"/>
        <dbReference type="ChEBI" id="CHEBI:59789"/>
        <dbReference type="ChEBI" id="CHEBI:231825"/>
    </reaction>
</comment>
<comment type="similarity">
    <text evidence="5">Belongs to the class I-like SAM-binding methyltransferase superfamily. UbiG/COQ3 family.</text>
</comment>
<dbReference type="UniPathway" id="UPA00232"/>
<comment type="subunit">
    <text evidence="5">Component of a multi-subunit COQ enzyme complex.</text>
</comment>
<keyword evidence="1 5" id="KW-0489">Methyltransferase</keyword>
<dbReference type="InterPro" id="IPR010233">
    <property type="entry name" value="UbiG_MeTrfase"/>
</dbReference>
<proteinExistence type="inferred from homology"/>
<keyword evidence="5" id="KW-0472">Membrane</keyword>
<feature type="domain" description="Methyltransferase type 11" evidence="6">
    <location>
        <begin position="87"/>
        <end position="184"/>
    </location>
</feature>
<dbReference type="SUPFAM" id="SSF53335">
    <property type="entry name" value="S-adenosyl-L-methionine-dependent methyltransferases"/>
    <property type="match status" value="1"/>
</dbReference>
<feature type="binding site" evidence="5">
    <location>
        <position position="160"/>
    </location>
    <ligand>
        <name>Mg(2+)</name>
        <dbReference type="ChEBI" id="CHEBI:18420"/>
    </ligand>
</feature>
<feature type="binding site" evidence="5">
    <location>
        <position position="157"/>
    </location>
    <ligand>
        <name>Mg(2+)</name>
        <dbReference type="ChEBI" id="CHEBI:18420"/>
    </ligand>
</feature>
<comment type="subcellular location">
    <subcellularLocation>
        <location evidence="5">Mitochondrion inner membrane</location>
        <topology evidence="5">Peripheral membrane protein</topology>
        <orientation evidence="5">Matrix side</orientation>
    </subcellularLocation>
</comment>
<comment type="pathway">
    <text evidence="5">Cofactor biosynthesis; ubiquinone biosynthesis.</text>
</comment>
<dbReference type="PANTHER" id="PTHR43464">
    <property type="entry name" value="METHYLTRANSFERASE"/>
    <property type="match status" value="1"/>
</dbReference>
<keyword evidence="4 5" id="KW-0949">S-adenosyl-L-methionine</keyword>
<name>A0A8J2RYJ2_9CRUS</name>
<gene>
    <name evidence="7" type="ORF">DGAL_LOCUS8836</name>
</gene>
<keyword evidence="5" id="KW-0479">Metal-binding</keyword>
<evidence type="ECO:0000256" key="1">
    <source>
        <dbReference type="ARBA" id="ARBA00022603"/>
    </source>
</evidence>
<evidence type="ECO:0000256" key="2">
    <source>
        <dbReference type="ARBA" id="ARBA00022679"/>
    </source>
</evidence>
<dbReference type="GO" id="GO:0031314">
    <property type="term" value="C:extrinsic component of mitochondrial inner membrane"/>
    <property type="evidence" value="ECO:0007669"/>
    <property type="project" value="UniProtKB-UniRule"/>
</dbReference>
<feature type="binding site" evidence="5">
    <location>
        <position position="54"/>
    </location>
    <ligand>
        <name>S-adenosyl-L-methionine</name>
        <dbReference type="ChEBI" id="CHEBI:59789"/>
    </ligand>
</feature>
<keyword evidence="5" id="KW-0999">Mitochondrion inner membrane</keyword>
<keyword evidence="2 5" id="KW-0808">Transferase</keyword>
<feature type="binding site" evidence="5">
    <location>
        <position position="111"/>
    </location>
    <ligand>
        <name>S-adenosyl-L-methionine</name>
        <dbReference type="ChEBI" id="CHEBI:59789"/>
    </ligand>
</feature>
<dbReference type="HAMAP" id="MF_00472">
    <property type="entry name" value="UbiG"/>
    <property type="match status" value="1"/>
</dbReference>
<comment type="caution">
    <text evidence="7">The sequence shown here is derived from an EMBL/GenBank/DDBJ whole genome shotgun (WGS) entry which is preliminary data.</text>
</comment>
<evidence type="ECO:0000259" key="6">
    <source>
        <dbReference type="Pfam" id="PF08241"/>
    </source>
</evidence>
<dbReference type="PANTHER" id="PTHR43464:SF19">
    <property type="entry name" value="UBIQUINONE BIOSYNTHESIS O-METHYLTRANSFERASE, MITOCHONDRIAL"/>
    <property type="match status" value="1"/>
</dbReference>
<dbReference type="Pfam" id="PF08241">
    <property type="entry name" value="Methyltransf_11"/>
    <property type="match status" value="1"/>
</dbReference>
<dbReference type="OrthoDB" id="19606at2759"/>
<accession>A0A8J2RYJ2</accession>
<dbReference type="GO" id="GO:0032259">
    <property type="term" value="P:methylation"/>
    <property type="evidence" value="ECO:0007669"/>
    <property type="project" value="UniProtKB-KW"/>
</dbReference>
<protein>
    <recommendedName>
        <fullName evidence="5">Ubiquinone biosynthesis O-methyltransferase, mitochondrial</fullName>
    </recommendedName>
    <alternativeName>
        <fullName evidence="5">3-demethylubiquinol 3-O-methyltransferase</fullName>
        <ecNumber evidence="5">2.1.1.64</ecNumber>
    </alternativeName>
    <alternativeName>
        <fullName evidence="5">3-demethylubiquinone 3-O-methyltransferase</fullName>
        <ecNumber evidence="5">2.1.1.-</ecNumber>
    </alternativeName>
    <alternativeName>
        <fullName evidence="5">Polyprenyldihydroxybenzoate methyltransferase</fullName>
        <ecNumber evidence="5">2.1.1.114</ecNumber>
    </alternativeName>
</protein>
<evidence type="ECO:0000256" key="5">
    <source>
        <dbReference type="HAMAP-Rule" id="MF_03190"/>
    </source>
</evidence>
<evidence type="ECO:0000256" key="3">
    <source>
        <dbReference type="ARBA" id="ARBA00022688"/>
    </source>
</evidence>